<name>A0A381V493_9ZZZZ</name>
<feature type="domain" description="Tyrosine specific protein phosphatases" evidence="1">
    <location>
        <begin position="71"/>
        <end position="122"/>
    </location>
</feature>
<dbReference type="InterPro" id="IPR029021">
    <property type="entry name" value="Prot-tyrosine_phosphatase-like"/>
</dbReference>
<reference evidence="2" key="1">
    <citation type="submission" date="2018-05" db="EMBL/GenBank/DDBJ databases">
        <authorList>
            <person name="Lanie J.A."/>
            <person name="Ng W.-L."/>
            <person name="Kazmierczak K.M."/>
            <person name="Andrzejewski T.M."/>
            <person name="Davidsen T.M."/>
            <person name="Wayne K.J."/>
            <person name="Tettelin H."/>
            <person name="Glass J.I."/>
            <person name="Rusch D."/>
            <person name="Podicherti R."/>
            <person name="Tsui H.-C.T."/>
            <person name="Winkler M.E."/>
        </authorList>
    </citation>
    <scope>NUCLEOTIDE SEQUENCE</scope>
</reference>
<dbReference type="Pfam" id="PF00782">
    <property type="entry name" value="DSPc"/>
    <property type="match status" value="1"/>
</dbReference>
<dbReference type="AlphaFoldDB" id="A0A381V493"/>
<dbReference type="EMBL" id="UINC01007816">
    <property type="protein sequence ID" value="SVA35210.1"/>
    <property type="molecule type" value="Genomic_DNA"/>
</dbReference>
<protein>
    <recommendedName>
        <fullName evidence="1">Tyrosine specific protein phosphatases domain-containing protein</fullName>
    </recommendedName>
</protein>
<proteinExistence type="predicted"/>
<accession>A0A381V493</accession>
<gene>
    <name evidence="2" type="ORF">METZ01_LOCUS88064</name>
</gene>
<dbReference type="PROSITE" id="PS50056">
    <property type="entry name" value="TYR_PHOSPHATASE_2"/>
    <property type="match status" value="1"/>
</dbReference>
<dbReference type="InterPro" id="IPR000387">
    <property type="entry name" value="Tyr_Pase_dom"/>
</dbReference>
<dbReference type="SUPFAM" id="SSF52799">
    <property type="entry name" value="(Phosphotyrosine protein) phosphatases II"/>
    <property type="match status" value="1"/>
</dbReference>
<dbReference type="Gene3D" id="3.90.190.10">
    <property type="entry name" value="Protein tyrosine phosphatase superfamily"/>
    <property type="match status" value="1"/>
</dbReference>
<evidence type="ECO:0000313" key="2">
    <source>
        <dbReference type="EMBL" id="SVA35210.1"/>
    </source>
</evidence>
<organism evidence="2">
    <name type="scientific">marine metagenome</name>
    <dbReference type="NCBI Taxonomy" id="408172"/>
    <lineage>
        <taxon>unclassified sequences</taxon>
        <taxon>metagenomes</taxon>
        <taxon>ecological metagenomes</taxon>
    </lineage>
</organism>
<sequence length="181" mass="20640">MKDLETVCESISPSHVISVIDPGYVPETPKGVKNHLKLGFDDIVQISPDNHIFRLNTDSVPPLPPNIQHIDSIVEFVNQWDKARPIVIHCWCGVSRSMAAATYLMCKEDSSNVDRNIKYIRSIAPHANPNKLLIQLFENYLKLYGQITDAYKKYPHTIAYDCSTNFAPITIFNFNDMKEFI</sequence>
<dbReference type="InterPro" id="IPR000340">
    <property type="entry name" value="Dual-sp_phosphatase_cat-dom"/>
</dbReference>
<evidence type="ECO:0000259" key="1">
    <source>
        <dbReference type="PROSITE" id="PS50056"/>
    </source>
</evidence>